<evidence type="ECO:0000256" key="1">
    <source>
        <dbReference type="SAM" id="MobiDB-lite"/>
    </source>
</evidence>
<gene>
    <name evidence="3" type="ORF">G2W53_022205</name>
</gene>
<dbReference type="EMBL" id="JAAIUW010000007">
    <property type="protein sequence ID" value="KAF7824061.1"/>
    <property type="molecule type" value="Genomic_DNA"/>
</dbReference>
<protein>
    <submittedName>
        <fullName evidence="3">Uncharacterized protein</fullName>
    </submittedName>
</protein>
<evidence type="ECO:0000313" key="4">
    <source>
        <dbReference type="Proteomes" id="UP000634136"/>
    </source>
</evidence>
<comment type="caution">
    <text evidence="3">The sequence shown here is derived from an EMBL/GenBank/DDBJ whole genome shotgun (WGS) entry which is preliminary data.</text>
</comment>
<dbReference type="OrthoDB" id="1065805at2759"/>
<feature type="transmembrane region" description="Helical" evidence="2">
    <location>
        <begin position="133"/>
        <end position="155"/>
    </location>
</feature>
<keyword evidence="2" id="KW-0472">Membrane</keyword>
<dbReference type="AlphaFoldDB" id="A0A834WLV2"/>
<sequence length="219" mass="24124">MLFPDGESSIPLAREVDDNEEKMKKLSKKAKSCVDGQPIGRTHLPPQSTSVGDSIPNLGTINQLGDPSSLDSPPHDPPMLPTTQDDTSTLANKQGLTKEIHLRVHDAWALPPGQRVVVPWNNIGQPIGEGRGLLAIFLGTVAMNFTLFPISYAMWSTMPNVYKNEVYKNIVQEIEKGAPVSRGDVRSTTTHKRRDGSFVNDKARLISLYLFLTSHLLEV</sequence>
<proteinExistence type="predicted"/>
<reference evidence="3" key="1">
    <citation type="submission" date="2020-09" db="EMBL/GenBank/DDBJ databases">
        <title>Genome-Enabled Discovery of Anthraquinone Biosynthesis in Senna tora.</title>
        <authorList>
            <person name="Kang S.-H."/>
            <person name="Pandey R.P."/>
            <person name="Lee C.-M."/>
            <person name="Sim J.-S."/>
            <person name="Jeong J.-T."/>
            <person name="Choi B.-S."/>
            <person name="Jung M."/>
            <person name="Ginzburg D."/>
            <person name="Zhao K."/>
            <person name="Won S.Y."/>
            <person name="Oh T.-J."/>
            <person name="Yu Y."/>
            <person name="Kim N.-H."/>
            <person name="Lee O.R."/>
            <person name="Lee T.-H."/>
            <person name="Bashyal P."/>
            <person name="Kim T.-S."/>
            <person name="Lee W.-H."/>
            <person name="Kawkins C."/>
            <person name="Kim C.-K."/>
            <person name="Kim J.S."/>
            <person name="Ahn B.O."/>
            <person name="Rhee S.Y."/>
            <person name="Sohng J.K."/>
        </authorList>
    </citation>
    <scope>NUCLEOTIDE SEQUENCE</scope>
    <source>
        <tissue evidence="3">Leaf</tissue>
    </source>
</reference>
<accession>A0A834WLV2</accession>
<name>A0A834WLV2_9FABA</name>
<keyword evidence="2" id="KW-0812">Transmembrane</keyword>
<evidence type="ECO:0000256" key="2">
    <source>
        <dbReference type="SAM" id="Phobius"/>
    </source>
</evidence>
<dbReference type="Proteomes" id="UP000634136">
    <property type="component" value="Unassembled WGS sequence"/>
</dbReference>
<evidence type="ECO:0000313" key="3">
    <source>
        <dbReference type="EMBL" id="KAF7824061.1"/>
    </source>
</evidence>
<keyword evidence="4" id="KW-1185">Reference proteome</keyword>
<feature type="compositionally biased region" description="Polar residues" evidence="1">
    <location>
        <begin position="45"/>
        <end position="63"/>
    </location>
</feature>
<organism evidence="3 4">
    <name type="scientific">Senna tora</name>
    <dbReference type="NCBI Taxonomy" id="362788"/>
    <lineage>
        <taxon>Eukaryota</taxon>
        <taxon>Viridiplantae</taxon>
        <taxon>Streptophyta</taxon>
        <taxon>Embryophyta</taxon>
        <taxon>Tracheophyta</taxon>
        <taxon>Spermatophyta</taxon>
        <taxon>Magnoliopsida</taxon>
        <taxon>eudicotyledons</taxon>
        <taxon>Gunneridae</taxon>
        <taxon>Pentapetalae</taxon>
        <taxon>rosids</taxon>
        <taxon>fabids</taxon>
        <taxon>Fabales</taxon>
        <taxon>Fabaceae</taxon>
        <taxon>Caesalpinioideae</taxon>
        <taxon>Cassia clade</taxon>
        <taxon>Senna</taxon>
    </lineage>
</organism>
<keyword evidence="2" id="KW-1133">Transmembrane helix</keyword>
<feature type="region of interest" description="Disordered" evidence="1">
    <location>
        <begin position="1"/>
        <end position="88"/>
    </location>
</feature>